<keyword evidence="2" id="KW-1185">Reference proteome</keyword>
<name>A0ABQ3U2J2_STRHY</name>
<reference evidence="1" key="1">
    <citation type="submission" date="2024-05" db="EMBL/GenBank/DDBJ databases">
        <title>Whole genome shotgun sequence of Streptomyces hygroscopicus NBRC 113678.</title>
        <authorList>
            <person name="Komaki H."/>
            <person name="Tamura T."/>
        </authorList>
    </citation>
    <scope>NUCLEOTIDE SEQUENCE</scope>
    <source>
        <strain evidence="1">N11-34</strain>
    </source>
</reference>
<dbReference type="EMBL" id="BNEK01000003">
    <property type="protein sequence ID" value="GHJ29453.1"/>
    <property type="molecule type" value="Genomic_DNA"/>
</dbReference>
<accession>A0ABQ3U2J2</accession>
<proteinExistence type="predicted"/>
<comment type="caution">
    <text evidence="1">The sequence shown here is derived from an EMBL/GenBank/DDBJ whole genome shotgun (WGS) entry which is preliminary data.</text>
</comment>
<evidence type="ECO:0000313" key="2">
    <source>
        <dbReference type="Proteomes" id="UP001054854"/>
    </source>
</evidence>
<sequence length="97" mass="10898">MQADKRLPAADIAVYQHYLFIAAIEVPIADREKVAMFRGQPDIHHSFDTGRVGADIEHAITFCHVRQPIWKTPALVRENAKAAAKRCRADPGKVHEI</sequence>
<protein>
    <submittedName>
        <fullName evidence="1">Uncharacterized protein</fullName>
    </submittedName>
</protein>
<gene>
    <name evidence="1" type="ORF">TPA0910_38860</name>
</gene>
<dbReference type="Proteomes" id="UP001054854">
    <property type="component" value="Unassembled WGS sequence"/>
</dbReference>
<organism evidence="1 2">
    <name type="scientific">Streptomyces hygroscopicus</name>
    <dbReference type="NCBI Taxonomy" id="1912"/>
    <lineage>
        <taxon>Bacteria</taxon>
        <taxon>Bacillati</taxon>
        <taxon>Actinomycetota</taxon>
        <taxon>Actinomycetes</taxon>
        <taxon>Kitasatosporales</taxon>
        <taxon>Streptomycetaceae</taxon>
        <taxon>Streptomyces</taxon>
        <taxon>Streptomyces violaceusniger group</taxon>
    </lineage>
</organism>
<evidence type="ECO:0000313" key="1">
    <source>
        <dbReference type="EMBL" id="GHJ29453.1"/>
    </source>
</evidence>